<evidence type="ECO:0000259" key="2">
    <source>
        <dbReference type="Pfam" id="PF07331"/>
    </source>
</evidence>
<dbReference type="Pfam" id="PF07331">
    <property type="entry name" value="TctB"/>
    <property type="match status" value="1"/>
</dbReference>
<keyword evidence="1" id="KW-0472">Membrane</keyword>
<feature type="transmembrane region" description="Helical" evidence="1">
    <location>
        <begin position="67"/>
        <end position="88"/>
    </location>
</feature>
<accession>A0A9X2X5B6</accession>
<reference evidence="3" key="1">
    <citation type="submission" date="2022-08" db="EMBL/GenBank/DDBJ databases">
        <title>Chelativorans sichuanense sp. nov., a paraffin oil-degrading bacterium isolated from a mixture of oil-based drill cuttings and paddy soil.</title>
        <authorList>
            <person name="Yu J."/>
            <person name="Liu H."/>
            <person name="Chen Q."/>
        </authorList>
    </citation>
    <scope>NUCLEOTIDE SEQUENCE</scope>
    <source>
        <strain evidence="3">SCAU 2101</strain>
    </source>
</reference>
<gene>
    <name evidence="3" type="ORF">NYR54_01900</name>
</gene>
<dbReference type="Proteomes" id="UP001149009">
    <property type="component" value="Unassembled WGS sequence"/>
</dbReference>
<organism evidence="3 4">
    <name type="scientific">Chelativorans petroleitrophicus</name>
    <dbReference type="NCBI Taxonomy" id="2975484"/>
    <lineage>
        <taxon>Bacteria</taxon>
        <taxon>Pseudomonadati</taxon>
        <taxon>Pseudomonadota</taxon>
        <taxon>Alphaproteobacteria</taxon>
        <taxon>Hyphomicrobiales</taxon>
        <taxon>Phyllobacteriaceae</taxon>
        <taxon>Chelativorans</taxon>
    </lineage>
</organism>
<dbReference type="EMBL" id="JAODNV010000004">
    <property type="protein sequence ID" value="MCT8989050.1"/>
    <property type="molecule type" value="Genomic_DNA"/>
</dbReference>
<feature type="domain" description="DUF1468" evidence="2">
    <location>
        <begin position="69"/>
        <end position="204"/>
    </location>
</feature>
<dbReference type="AlphaFoldDB" id="A0A9X2X5B6"/>
<keyword evidence="4" id="KW-1185">Reference proteome</keyword>
<keyword evidence="1" id="KW-1133">Transmembrane helix</keyword>
<feature type="transmembrane region" description="Helical" evidence="1">
    <location>
        <begin position="141"/>
        <end position="168"/>
    </location>
</feature>
<comment type="caution">
    <text evidence="3">The sequence shown here is derived from an EMBL/GenBank/DDBJ whole genome shotgun (WGS) entry which is preliminary data.</text>
</comment>
<keyword evidence="1" id="KW-0812">Transmembrane</keyword>
<proteinExistence type="predicted"/>
<feature type="transmembrane region" description="Helical" evidence="1">
    <location>
        <begin position="180"/>
        <end position="200"/>
    </location>
</feature>
<protein>
    <submittedName>
        <fullName evidence="3">Tripartite tricarboxylate transporter TctB family protein</fullName>
    </submittedName>
</protein>
<name>A0A9X2X5B6_9HYPH</name>
<feature type="transmembrane region" description="Helical" evidence="1">
    <location>
        <begin position="100"/>
        <end position="121"/>
    </location>
</feature>
<dbReference type="InterPro" id="IPR009936">
    <property type="entry name" value="DUF1468"/>
</dbReference>
<sequence>MGQAVLKGLLFCCVSHPETPPVRVRHRCTAFLYCADHNCEKLTTAWEIGSGIHREGGYNLTVSRKEISAGAMFIAFGLAYGYQSAFGLQVGTVRNMGPGLFPLALSIILFGIGLAVAFNGLQGDRLASKSAGIPWRPICFISAATVCFALFATTLGMLPVTFLITFIASFARKQTRVLPALFMSACIAVFCSLLFTYGLGLPLPVFGSLFRS</sequence>
<evidence type="ECO:0000313" key="3">
    <source>
        <dbReference type="EMBL" id="MCT8989050.1"/>
    </source>
</evidence>
<evidence type="ECO:0000313" key="4">
    <source>
        <dbReference type="Proteomes" id="UP001149009"/>
    </source>
</evidence>
<evidence type="ECO:0000256" key="1">
    <source>
        <dbReference type="SAM" id="Phobius"/>
    </source>
</evidence>